<dbReference type="HOGENOM" id="CLU_037628_6_0_6"/>
<gene>
    <name evidence="6" type="primary">scrR</name>
    <name evidence="6" type="ORF">Sant_0313</name>
</gene>
<dbReference type="Pfam" id="PF13407">
    <property type="entry name" value="Peripla_BP_4"/>
    <property type="match status" value="1"/>
</dbReference>
<keyword evidence="7" id="KW-1185">Reference proteome</keyword>
<name>W0HNN0_9GAMM</name>
<keyword evidence="2" id="KW-0805">Transcription regulation</keyword>
<feature type="domain" description="HTH lacI-type" evidence="5">
    <location>
        <begin position="3"/>
        <end position="60"/>
    </location>
</feature>
<keyword evidence="3" id="KW-0238">DNA-binding</keyword>
<evidence type="ECO:0000259" key="5">
    <source>
        <dbReference type="PROSITE" id="PS50932"/>
    </source>
</evidence>
<dbReference type="EMBL" id="CP006569">
    <property type="protein sequence ID" value="AHF75419.1"/>
    <property type="molecule type" value="Genomic_DNA"/>
</dbReference>
<sequence length="336" mass="38198">MAKSVEQIATDLGLSITTIRLVLNGKADQYRISARTQERINRYVAEHGYTLNYTARSLKLNKTDTLGLIIPRLSNSFFSNLAEKLELRCREEGYHLVISSSYSDSQREKKLVESMVQRNIDGLFIVPSSRSAQKHHVERAKKPIVVLDRDFGLDNSALVVSDNFNGGVELTHAMLSARAEPIIFLGGDIQQPSIRARLEGYQQALASHGLPVQPHWILESAHNRRMDGEKMMHDYMSRHAAPPNAFIASSLPVLEGALSQLRTLRGYISRDINIGTFDEHPMLSFLPNNLWSVKQDENIWADQAFNTMLHILQRETPNHVRRVIPMTLLWRQRSVH</sequence>
<dbReference type="InterPro" id="IPR025997">
    <property type="entry name" value="SBP_2_dom"/>
</dbReference>
<proteinExistence type="predicted"/>
<keyword evidence="4" id="KW-0804">Transcription</keyword>
<protein>
    <submittedName>
        <fullName evidence="6">LacI family transcriptional regulator</fullName>
    </submittedName>
</protein>
<dbReference type="SUPFAM" id="SSF53822">
    <property type="entry name" value="Periplasmic binding protein-like I"/>
    <property type="match status" value="1"/>
</dbReference>
<dbReference type="Gene3D" id="3.40.50.2300">
    <property type="match status" value="2"/>
</dbReference>
<keyword evidence="1" id="KW-0678">Repressor</keyword>
<dbReference type="GO" id="GO:0055085">
    <property type="term" value="P:transmembrane transport"/>
    <property type="evidence" value="ECO:0007669"/>
    <property type="project" value="UniProtKB-ARBA"/>
</dbReference>
<dbReference type="KEGG" id="sod:Sant_0313"/>
<evidence type="ECO:0000313" key="7">
    <source>
        <dbReference type="Proteomes" id="UP000019028"/>
    </source>
</evidence>
<dbReference type="SMART" id="SM00354">
    <property type="entry name" value="HTH_LACI"/>
    <property type="match status" value="1"/>
</dbReference>
<dbReference type="InterPro" id="IPR000843">
    <property type="entry name" value="HTH_LacI"/>
</dbReference>
<accession>W0HNN0</accession>
<evidence type="ECO:0000256" key="2">
    <source>
        <dbReference type="ARBA" id="ARBA00023015"/>
    </source>
</evidence>
<evidence type="ECO:0000256" key="4">
    <source>
        <dbReference type="ARBA" id="ARBA00023163"/>
    </source>
</evidence>
<dbReference type="CDD" id="cd01392">
    <property type="entry name" value="HTH_LacI"/>
    <property type="match status" value="1"/>
</dbReference>
<dbReference type="CDD" id="cd06274">
    <property type="entry name" value="PBP1_FruR"/>
    <property type="match status" value="1"/>
</dbReference>
<dbReference type="PROSITE" id="PS50932">
    <property type="entry name" value="HTH_LACI_2"/>
    <property type="match status" value="1"/>
</dbReference>
<dbReference type="PANTHER" id="PTHR30146">
    <property type="entry name" value="LACI-RELATED TRANSCRIPTIONAL REPRESSOR"/>
    <property type="match status" value="1"/>
</dbReference>
<reference evidence="6 7" key="1">
    <citation type="journal article" date="2014" name="Genome Biol. Evol.">
        <title>Genome degeneration and adaptation in a nascent stage of symbiosis.</title>
        <authorList>
            <person name="Oakeson K.F."/>
            <person name="Gil R."/>
            <person name="Clayton A.L."/>
            <person name="Dunn D.M."/>
            <person name="von Niederhausern A.C."/>
            <person name="Hamil C."/>
            <person name="Aoyagi A."/>
            <person name="Duval B."/>
            <person name="Baca A."/>
            <person name="Silva F.J."/>
            <person name="Vallier A."/>
            <person name="Jackson D.G."/>
            <person name="Latorre A."/>
            <person name="Weiss R.B."/>
            <person name="Heddi A."/>
            <person name="Moya A."/>
            <person name="Dale C."/>
        </authorList>
    </citation>
    <scope>NUCLEOTIDE SEQUENCE [LARGE SCALE GENOMIC DNA]</scope>
    <source>
        <strain evidence="6 7">HS1</strain>
    </source>
</reference>
<dbReference type="GO" id="GO:0000976">
    <property type="term" value="F:transcription cis-regulatory region binding"/>
    <property type="evidence" value="ECO:0007669"/>
    <property type="project" value="TreeGrafter"/>
</dbReference>
<dbReference type="OrthoDB" id="7055227at2"/>
<evidence type="ECO:0000313" key="6">
    <source>
        <dbReference type="EMBL" id="AHF75419.1"/>
    </source>
</evidence>
<evidence type="ECO:0000256" key="1">
    <source>
        <dbReference type="ARBA" id="ARBA00022491"/>
    </source>
</evidence>
<dbReference type="RefSeq" id="WP_025420571.1">
    <property type="nucleotide sequence ID" value="NZ_CP006569.1"/>
</dbReference>
<dbReference type="PANTHER" id="PTHR30146:SF45">
    <property type="entry name" value="CATABOLITE REPRESSOR_ACTIVATOR"/>
    <property type="match status" value="1"/>
</dbReference>
<evidence type="ECO:0000256" key="3">
    <source>
        <dbReference type="ARBA" id="ARBA00023125"/>
    </source>
</evidence>
<organism evidence="6 7">
    <name type="scientific">Sodalis praecaptivus</name>
    <dbReference type="NCBI Taxonomy" id="1239307"/>
    <lineage>
        <taxon>Bacteria</taxon>
        <taxon>Pseudomonadati</taxon>
        <taxon>Pseudomonadota</taxon>
        <taxon>Gammaproteobacteria</taxon>
        <taxon>Enterobacterales</taxon>
        <taxon>Bruguierivoracaceae</taxon>
        <taxon>Sodalis</taxon>
    </lineage>
</organism>
<dbReference type="Proteomes" id="UP000019028">
    <property type="component" value="Chromosome"/>
</dbReference>
<dbReference type="InterPro" id="IPR010982">
    <property type="entry name" value="Lambda_DNA-bd_dom_sf"/>
</dbReference>
<dbReference type="GO" id="GO:0003700">
    <property type="term" value="F:DNA-binding transcription factor activity"/>
    <property type="evidence" value="ECO:0007669"/>
    <property type="project" value="TreeGrafter"/>
</dbReference>
<dbReference type="PATRIC" id="fig|1239307.3.peg.329"/>
<dbReference type="SUPFAM" id="SSF47413">
    <property type="entry name" value="lambda repressor-like DNA-binding domains"/>
    <property type="match status" value="1"/>
</dbReference>
<dbReference type="AlphaFoldDB" id="W0HNN0"/>
<dbReference type="InterPro" id="IPR028082">
    <property type="entry name" value="Peripla_BP_I"/>
</dbReference>
<dbReference type="Gene3D" id="1.10.260.40">
    <property type="entry name" value="lambda repressor-like DNA-binding domains"/>
    <property type="match status" value="1"/>
</dbReference>